<dbReference type="Proteomes" id="UP000041254">
    <property type="component" value="Unassembled WGS sequence"/>
</dbReference>
<dbReference type="AlphaFoldDB" id="A0A0G4FTM3"/>
<name>A0A0G4FTM3_VITBC</name>
<proteinExistence type="predicted"/>
<evidence type="ECO:0000256" key="1">
    <source>
        <dbReference type="SAM" id="MobiDB-lite"/>
    </source>
</evidence>
<dbReference type="VEuPathDB" id="CryptoDB:Vbra_5946"/>
<keyword evidence="3" id="KW-1185">Reference proteome</keyword>
<gene>
    <name evidence="2" type="ORF">Vbra_5946</name>
</gene>
<sequence length="119" mass="13218">MGEDSVAAGHWLWAGIQDFGLCGDRHTAYIYIKPDASNTDTHVSSSGGDEQRYCSLIALTRMARASIAEQIARCENILECWYCGPRPRRAYRVPSAAASVSHKKKRKHEGGFKRSMDGQ</sequence>
<dbReference type="EMBL" id="CDMY01000494">
    <property type="protein sequence ID" value="CEM17714.1"/>
    <property type="molecule type" value="Genomic_DNA"/>
</dbReference>
<organism evidence="2 3">
    <name type="scientific">Vitrella brassicaformis (strain CCMP3155)</name>
    <dbReference type="NCBI Taxonomy" id="1169540"/>
    <lineage>
        <taxon>Eukaryota</taxon>
        <taxon>Sar</taxon>
        <taxon>Alveolata</taxon>
        <taxon>Colpodellida</taxon>
        <taxon>Vitrellaceae</taxon>
        <taxon>Vitrella</taxon>
    </lineage>
</organism>
<evidence type="ECO:0000313" key="2">
    <source>
        <dbReference type="EMBL" id="CEM17714.1"/>
    </source>
</evidence>
<feature type="region of interest" description="Disordered" evidence="1">
    <location>
        <begin position="94"/>
        <end position="119"/>
    </location>
</feature>
<accession>A0A0G4FTM3</accession>
<protein>
    <submittedName>
        <fullName evidence="2">Uncharacterized protein</fullName>
    </submittedName>
</protein>
<evidence type="ECO:0000313" key="3">
    <source>
        <dbReference type="Proteomes" id="UP000041254"/>
    </source>
</evidence>
<reference evidence="2 3" key="1">
    <citation type="submission" date="2014-11" db="EMBL/GenBank/DDBJ databases">
        <authorList>
            <person name="Zhu J."/>
            <person name="Qi W."/>
            <person name="Song R."/>
        </authorList>
    </citation>
    <scope>NUCLEOTIDE SEQUENCE [LARGE SCALE GENOMIC DNA]</scope>
</reference>
<feature type="compositionally biased region" description="Basic and acidic residues" evidence="1">
    <location>
        <begin position="109"/>
        <end position="119"/>
    </location>
</feature>
<dbReference type="InParanoid" id="A0A0G4FTM3"/>